<accession>A0A8J6QHX6</accession>
<dbReference type="Proteomes" id="UP000600588">
    <property type="component" value="Unassembled WGS sequence"/>
</dbReference>
<dbReference type="AlphaFoldDB" id="A0A8J6QHX6"/>
<evidence type="ECO:0000313" key="2">
    <source>
        <dbReference type="Proteomes" id="UP000600588"/>
    </source>
</evidence>
<comment type="caution">
    <text evidence="1">The sequence shown here is derived from an EMBL/GenBank/DDBJ whole genome shotgun (WGS) entry which is preliminary data.</text>
</comment>
<protein>
    <submittedName>
        <fullName evidence="1">YrzI family small protein</fullName>
    </submittedName>
</protein>
<evidence type="ECO:0000313" key="1">
    <source>
        <dbReference type="EMBL" id="MBD0832314.1"/>
    </source>
</evidence>
<dbReference type="EMBL" id="JACVXB010000003">
    <property type="protein sequence ID" value="MBD0832314.1"/>
    <property type="molecule type" value="Genomic_DNA"/>
</dbReference>
<keyword evidence="2" id="KW-1185">Reference proteome</keyword>
<sequence>MPIAINCFFFTITIKKKRIEVNFCPF</sequence>
<organism evidence="1 2">
    <name type="scientific">Aestuariibaculum sediminum</name>
    <dbReference type="NCBI Taxonomy" id="2770637"/>
    <lineage>
        <taxon>Bacteria</taxon>
        <taxon>Pseudomonadati</taxon>
        <taxon>Bacteroidota</taxon>
        <taxon>Flavobacteriia</taxon>
        <taxon>Flavobacteriales</taxon>
        <taxon>Flavobacteriaceae</taxon>
    </lineage>
</organism>
<reference evidence="1 2" key="1">
    <citation type="submission" date="2020-09" db="EMBL/GenBank/DDBJ databases">
        <title>TT11 complete genome.</title>
        <authorList>
            <person name="Wu Z."/>
        </authorList>
    </citation>
    <scope>NUCLEOTIDE SEQUENCE [LARGE SCALE GENOMIC DNA]</scope>
    <source>
        <strain evidence="1 2">TT11</strain>
    </source>
</reference>
<name>A0A8J6QHX6_9FLAO</name>
<proteinExistence type="predicted"/>
<gene>
    <name evidence="1" type="ORF">ICJ83_09225</name>
</gene>